<dbReference type="InterPro" id="IPR036108">
    <property type="entry name" value="4pyrrol_syn_uPrphyn_synt_sf"/>
</dbReference>
<dbReference type="PANTHER" id="PTHR40082:SF1">
    <property type="entry name" value="BLR5956 PROTEIN"/>
    <property type="match status" value="1"/>
</dbReference>
<comment type="caution">
    <text evidence="2">The sequence shown here is derived from an EMBL/GenBank/DDBJ whole genome shotgun (WGS) entry which is preliminary data.</text>
</comment>
<evidence type="ECO:0000313" key="2">
    <source>
        <dbReference type="EMBL" id="MDT7042742.1"/>
    </source>
</evidence>
<keyword evidence="3" id="KW-1185">Reference proteome</keyword>
<dbReference type="CDD" id="cd06578">
    <property type="entry name" value="HemD"/>
    <property type="match status" value="1"/>
</dbReference>
<dbReference type="InterPro" id="IPR039793">
    <property type="entry name" value="UROS/Hem4"/>
</dbReference>
<dbReference type="EMBL" id="JAQOUE010000001">
    <property type="protein sequence ID" value="MDT7042742.1"/>
    <property type="molecule type" value="Genomic_DNA"/>
</dbReference>
<evidence type="ECO:0000313" key="3">
    <source>
        <dbReference type="Proteomes" id="UP001250932"/>
    </source>
</evidence>
<dbReference type="SUPFAM" id="SSF69618">
    <property type="entry name" value="HemD-like"/>
    <property type="match status" value="1"/>
</dbReference>
<evidence type="ECO:0000259" key="1">
    <source>
        <dbReference type="Pfam" id="PF02602"/>
    </source>
</evidence>
<dbReference type="RefSeq" id="WP_313833192.1">
    <property type="nucleotide sequence ID" value="NZ_JAQOUE010000001.1"/>
</dbReference>
<dbReference type="Gene3D" id="3.40.50.10090">
    <property type="match status" value="2"/>
</dbReference>
<dbReference type="Pfam" id="PF02602">
    <property type="entry name" value="HEM4"/>
    <property type="match status" value="1"/>
</dbReference>
<gene>
    <name evidence="2" type="ORF">PPG34_10300</name>
</gene>
<dbReference type="Proteomes" id="UP001250932">
    <property type="component" value="Unassembled WGS sequence"/>
</dbReference>
<reference evidence="2 3" key="1">
    <citation type="journal article" date="2023" name="ISME J.">
        <title>Cultivation and genomic characterization of novel and ubiquitous marine nitrite-oxidizing bacteria from the Nitrospirales.</title>
        <authorList>
            <person name="Mueller A.J."/>
            <person name="Daebeler A."/>
            <person name="Herbold C.W."/>
            <person name="Kirkegaard R.H."/>
            <person name="Daims H."/>
        </authorList>
    </citation>
    <scope>NUCLEOTIDE SEQUENCE [LARGE SCALE GENOMIC DNA]</scope>
    <source>
        <strain evidence="2 3">EB</strain>
    </source>
</reference>
<accession>A0ABU3K8Q6</accession>
<sequence>MTVPSSSTPPHGFSGLTVAAFESRMGEQMATLISRHGGIPLVAPSMQEIPLENNSEALAFGHRLLAGNIDILILLTGVGTRTLLEVWKTQWNLEDIKHALTQTTILVRGPKPLAALKEFGLQPHLTVPEPNTWEDILQTLDIFKPEGLSRLTIGVQEYGTTNVELMTALGSRGAEAIGVPVYRWALPDDVQPLQKVLQAILFQSVDVLLFTSGAQATHIVDLLNRSHQLQDFRQALDRIMVASIGTITSQQLRAYDFPVDLEPSHSKMGILVKEASLKAQDILQHKRGTGS</sequence>
<feature type="domain" description="Tetrapyrrole biosynthesis uroporphyrinogen III synthase" evidence="1">
    <location>
        <begin position="28"/>
        <end position="272"/>
    </location>
</feature>
<name>A0ABU3K8Q6_9BACT</name>
<organism evidence="2 3">
    <name type="scientific">Candidatus Nitronereus thalassa</name>
    <dbReference type="NCBI Taxonomy" id="3020898"/>
    <lineage>
        <taxon>Bacteria</taxon>
        <taxon>Pseudomonadati</taxon>
        <taxon>Nitrospirota</taxon>
        <taxon>Nitrospiria</taxon>
        <taxon>Nitrospirales</taxon>
        <taxon>Nitrospiraceae</taxon>
        <taxon>Candidatus Nitronereus</taxon>
    </lineage>
</organism>
<protein>
    <submittedName>
        <fullName evidence="2">Uroporphyrinogen-III synthase</fullName>
    </submittedName>
</protein>
<proteinExistence type="predicted"/>
<dbReference type="InterPro" id="IPR003754">
    <property type="entry name" value="4pyrrol_synth_uPrphyn_synth"/>
</dbReference>
<dbReference type="PANTHER" id="PTHR40082">
    <property type="entry name" value="BLR5956 PROTEIN"/>
    <property type="match status" value="1"/>
</dbReference>